<feature type="signal peptide" evidence="1">
    <location>
        <begin position="1"/>
        <end position="19"/>
    </location>
</feature>
<dbReference type="AlphaFoldDB" id="A0A7Z0QPZ8"/>
<reference evidence="2 3" key="1">
    <citation type="submission" date="2020-07" db="EMBL/GenBank/DDBJ databases">
        <title>isolation of Luteimonas sp. SJ-16.</title>
        <authorList>
            <person name="Huang X.-X."/>
            <person name="Xu L."/>
            <person name="Sun J.-Q."/>
        </authorList>
    </citation>
    <scope>NUCLEOTIDE SEQUENCE [LARGE SCALE GENOMIC DNA]</scope>
    <source>
        <strain evidence="2 3">SJ-16</strain>
    </source>
</reference>
<evidence type="ECO:0000313" key="3">
    <source>
        <dbReference type="Proteomes" id="UP000589896"/>
    </source>
</evidence>
<accession>A0A7Z0QPZ8</accession>
<protein>
    <recommendedName>
        <fullName evidence="4">SPOR domain-containing protein</fullName>
    </recommendedName>
</protein>
<name>A0A7Z0QPZ8_9GAMM</name>
<evidence type="ECO:0000256" key="1">
    <source>
        <dbReference type="SAM" id="SignalP"/>
    </source>
</evidence>
<keyword evidence="1" id="KW-0732">Signal</keyword>
<feature type="chain" id="PRO_5031090376" description="SPOR domain-containing protein" evidence="1">
    <location>
        <begin position="20"/>
        <end position="183"/>
    </location>
</feature>
<evidence type="ECO:0008006" key="4">
    <source>
        <dbReference type="Google" id="ProtNLM"/>
    </source>
</evidence>
<organism evidence="2 3">
    <name type="scientific">Luteimonas deserti</name>
    <dbReference type="NCBI Taxonomy" id="2752306"/>
    <lineage>
        <taxon>Bacteria</taxon>
        <taxon>Pseudomonadati</taxon>
        <taxon>Pseudomonadota</taxon>
        <taxon>Gammaproteobacteria</taxon>
        <taxon>Lysobacterales</taxon>
        <taxon>Lysobacteraceae</taxon>
        <taxon>Luteimonas</taxon>
    </lineage>
</organism>
<sequence>MKSINRALLVACLVLPVVACNKDAPQQETVATPVAAPQTADRTQWNNYLNAVADRHMDGINSSPYVYLVPPAPAAAADAPAEPVAGGDADPVLSAPVDGDYERLLDKAKTDVSRGIVRGNLLIFAGLDSARTANLTVGAFEDVEAGTMRGVRLLFIGAAADADRVRAAVEPAGVEYVHVDTAQ</sequence>
<dbReference type="EMBL" id="JACCJZ010000015">
    <property type="protein sequence ID" value="NYZ62694.1"/>
    <property type="molecule type" value="Genomic_DNA"/>
</dbReference>
<comment type="caution">
    <text evidence="2">The sequence shown here is derived from an EMBL/GenBank/DDBJ whole genome shotgun (WGS) entry which is preliminary data.</text>
</comment>
<dbReference type="RefSeq" id="WP_180544929.1">
    <property type="nucleotide sequence ID" value="NZ_JACCJZ010000015.1"/>
</dbReference>
<proteinExistence type="predicted"/>
<gene>
    <name evidence="2" type="ORF">H0E82_07920</name>
</gene>
<keyword evidence="3" id="KW-1185">Reference proteome</keyword>
<evidence type="ECO:0000313" key="2">
    <source>
        <dbReference type="EMBL" id="NYZ62694.1"/>
    </source>
</evidence>
<dbReference type="Proteomes" id="UP000589896">
    <property type="component" value="Unassembled WGS sequence"/>
</dbReference>